<dbReference type="InParanoid" id="D3BI25"/>
<dbReference type="RefSeq" id="XP_020431049.1">
    <property type="nucleotide sequence ID" value="XM_020579210.1"/>
</dbReference>
<evidence type="ECO:0000313" key="2">
    <source>
        <dbReference type="Proteomes" id="UP000001396"/>
    </source>
</evidence>
<dbReference type="GeneID" id="31363873"/>
<dbReference type="Proteomes" id="UP000001396">
    <property type="component" value="Unassembled WGS sequence"/>
</dbReference>
<proteinExistence type="predicted"/>
<accession>D3BI25</accession>
<evidence type="ECO:0000313" key="1">
    <source>
        <dbReference type="EMBL" id="EFA78925.1"/>
    </source>
</evidence>
<comment type="caution">
    <text evidence="1">The sequence shown here is derived from an EMBL/GenBank/DDBJ whole genome shotgun (WGS) entry which is preliminary data.</text>
</comment>
<reference evidence="1 2" key="1">
    <citation type="journal article" date="2011" name="Genome Res.">
        <title>Phylogeny-wide analysis of social amoeba genomes highlights ancient origins for complex intercellular communication.</title>
        <authorList>
            <person name="Heidel A.J."/>
            <person name="Lawal H.M."/>
            <person name="Felder M."/>
            <person name="Schilde C."/>
            <person name="Helps N.R."/>
            <person name="Tunggal B."/>
            <person name="Rivero F."/>
            <person name="John U."/>
            <person name="Schleicher M."/>
            <person name="Eichinger L."/>
            <person name="Platzer M."/>
            <person name="Noegel A.A."/>
            <person name="Schaap P."/>
            <person name="Gloeckner G."/>
        </authorList>
    </citation>
    <scope>NUCLEOTIDE SEQUENCE [LARGE SCALE GENOMIC DNA]</scope>
    <source>
        <strain evidence="2">ATCC 26659 / Pp 5 / PN500</strain>
    </source>
</reference>
<dbReference type="AlphaFoldDB" id="D3BI25"/>
<protein>
    <submittedName>
        <fullName evidence="1">Uncharacterized protein</fullName>
    </submittedName>
</protein>
<gene>
    <name evidence="1" type="ORF">PPL_08393</name>
</gene>
<name>D3BI25_HETP5</name>
<keyword evidence="2" id="KW-1185">Reference proteome</keyword>
<dbReference type="EMBL" id="ADBJ01000037">
    <property type="protein sequence ID" value="EFA78925.1"/>
    <property type="molecule type" value="Genomic_DNA"/>
</dbReference>
<organism evidence="1 2">
    <name type="scientific">Heterostelium pallidum (strain ATCC 26659 / Pp 5 / PN500)</name>
    <name type="common">Cellular slime mold</name>
    <name type="synonym">Polysphondylium pallidum</name>
    <dbReference type="NCBI Taxonomy" id="670386"/>
    <lineage>
        <taxon>Eukaryota</taxon>
        <taxon>Amoebozoa</taxon>
        <taxon>Evosea</taxon>
        <taxon>Eumycetozoa</taxon>
        <taxon>Dictyostelia</taxon>
        <taxon>Acytosteliales</taxon>
        <taxon>Acytosteliaceae</taxon>
        <taxon>Heterostelium</taxon>
    </lineage>
</organism>
<sequence>MKRKHQNSISYKDDKDALLQLAMTLEHNDQQLYSQQSSIFIQVMHMSSWH</sequence>